<comment type="subcellular location">
    <subcellularLocation>
        <location evidence="2">Cytoplasm</location>
    </subcellularLocation>
    <subcellularLocation>
        <location evidence="1">Nucleus</location>
    </subcellularLocation>
</comment>
<evidence type="ECO:0000256" key="6">
    <source>
        <dbReference type="ARBA" id="ARBA00022490"/>
    </source>
</evidence>
<evidence type="ECO:0000256" key="4">
    <source>
        <dbReference type="ARBA" id="ARBA00011098"/>
    </source>
</evidence>
<protein>
    <recommendedName>
        <fullName evidence="5">COP9 signalosome complex subunit 3</fullName>
    </recommendedName>
</protein>
<evidence type="ECO:0000256" key="2">
    <source>
        <dbReference type="ARBA" id="ARBA00004496"/>
    </source>
</evidence>
<proteinExistence type="inferred from homology"/>
<keyword evidence="8" id="KW-0539">Nucleus</keyword>
<evidence type="ECO:0000313" key="10">
    <source>
        <dbReference type="EMBL" id="OJJ00999.1"/>
    </source>
</evidence>
<dbReference type="OrthoDB" id="29061at2759"/>
<dbReference type="RefSeq" id="XP_040666761.1">
    <property type="nucleotide sequence ID" value="XM_040817215.1"/>
</dbReference>
<dbReference type="Proteomes" id="UP000184073">
    <property type="component" value="Unassembled WGS sequence"/>
</dbReference>
<dbReference type="EMBL" id="KV878128">
    <property type="protein sequence ID" value="OJJ00999.1"/>
    <property type="molecule type" value="Genomic_DNA"/>
</dbReference>
<name>A0A1L9PHK8_ASPVE</name>
<evidence type="ECO:0000256" key="1">
    <source>
        <dbReference type="ARBA" id="ARBA00004123"/>
    </source>
</evidence>
<comment type="subunit">
    <text evidence="4">Component of the COP9 signalosome (CSN) complex.</text>
</comment>
<feature type="domain" description="PCI" evidence="9">
    <location>
        <begin position="243"/>
        <end position="411"/>
    </location>
</feature>
<accession>A0A1L9PHK8</accession>
<dbReference type="GO" id="GO:0006511">
    <property type="term" value="P:ubiquitin-dependent protein catabolic process"/>
    <property type="evidence" value="ECO:0007669"/>
    <property type="project" value="TreeGrafter"/>
</dbReference>
<dbReference type="PROSITE" id="PS50250">
    <property type="entry name" value="PCI"/>
    <property type="match status" value="1"/>
</dbReference>
<dbReference type="STRING" id="1036611.A0A1L9PHK8"/>
<evidence type="ECO:0000259" key="9">
    <source>
        <dbReference type="PROSITE" id="PS50250"/>
    </source>
</evidence>
<organism evidence="10 11">
    <name type="scientific">Aspergillus versicolor CBS 583.65</name>
    <dbReference type="NCBI Taxonomy" id="1036611"/>
    <lineage>
        <taxon>Eukaryota</taxon>
        <taxon>Fungi</taxon>
        <taxon>Dikarya</taxon>
        <taxon>Ascomycota</taxon>
        <taxon>Pezizomycotina</taxon>
        <taxon>Eurotiomycetes</taxon>
        <taxon>Eurotiomycetidae</taxon>
        <taxon>Eurotiales</taxon>
        <taxon>Aspergillaceae</taxon>
        <taxon>Aspergillus</taxon>
        <taxon>Aspergillus subgen. Nidulantes</taxon>
    </lineage>
</organism>
<keyword evidence="7" id="KW-0736">Signalosome</keyword>
<evidence type="ECO:0000256" key="3">
    <source>
        <dbReference type="ARBA" id="ARBA00007084"/>
    </source>
</evidence>
<dbReference type="GeneID" id="63732726"/>
<dbReference type="InterPro" id="IPR000717">
    <property type="entry name" value="PCI_dom"/>
</dbReference>
<keyword evidence="6" id="KW-0963">Cytoplasm</keyword>
<dbReference type="Pfam" id="PF22788">
    <property type="entry name" value="COP9_hel_rpt"/>
    <property type="match status" value="1"/>
</dbReference>
<dbReference type="InterPro" id="IPR050756">
    <property type="entry name" value="CSN3"/>
</dbReference>
<sequence length="498" mass="55532">MSDFLAQLSAAPSRGHGAANTTDSDYDRQLRDLLAYLKQPSLVPSTADLNEVLEALNPAIHSLSFLFLLRLQIHHTQKRTNRDIPDDLLPGYNLWKHAVRFLRSFDPIQIRYAGHEWRQLVELIASAAQFVSKPILAVKVIRDALERFDTSGIFTSIHQMFVKLALHSSSYADALPIVDKFLYQFPPDTEHGCTERLLCSVQASNEVFITDSSGFSGDLTYRDHLQFYLYSAMIYMAAKQWDRASHCLNIVVSSPTATSVSKIMVEAYKKWTLVNLLGHGKLHPTPSLIAPQVMRVYQSLARPYISLAEAFEKGDMRKLAAEINIGRAIWRADNNSGLVSQVFEAYDKFVIIKLGITFSALTMPDVLQRASLCLKGSHDVEEFVVSLVMSNALRASLSHSSSSENTTMLRFGPTTRTRGLREEYVRARLIQTKHALNTIARGVIQTDRALGISNENLQFIVKNQTWNGNSEKSGAVGSCEADGGDVGDIDEDLMGNAY</sequence>
<dbReference type="GO" id="GO:0008180">
    <property type="term" value="C:COP9 signalosome"/>
    <property type="evidence" value="ECO:0007669"/>
    <property type="project" value="UniProtKB-KW"/>
</dbReference>
<evidence type="ECO:0000313" key="11">
    <source>
        <dbReference type="Proteomes" id="UP000184073"/>
    </source>
</evidence>
<gene>
    <name evidence="10" type="ORF">ASPVEDRAFT_82550</name>
</gene>
<evidence type="ECO:0000256" key="7">
    <source>
        <dbReference type="ARBA" id="ARBA00022790"/>
    </source>
</evidence>
<dbReference type="AlphaFoldDB" id="A0A1L9PHK8"/>
<dbReference type="GO" id="GO:0005737">
    <property type="term" value="C:cytoplasm"/>
    <property type="evidence" value="ECO:0007669"/>
    <property type="project" value="UniProtKB-SubCell"/>
</dbReference>
<comment type="similarity">
    <text evidence="3">Belongs to the CSN3 family.</text>
</comment>
<reference evidence="11" key="1">
    <citation type="journal article" date="2017" name="Genome Biol.">
        <title>Comparative genomics reveals high biological diversity and specific adaptations in the industrially and medically important fungal genus Aspergillus.</title>
        <authorList>
            <person name="de Vries R.P."/>
            <person name="Riley R."/>
            <person name="Wiebenga A."/>
            <person name="Aguilar-Osorio G."/>
            <person name="Amillis S."/>
            <person name="Uchima C.A."/>
            <person name="Anderluh G."/>
            <person name="Asadollahi M."/>
            <person name="Askin M."/>
            <person name="Barry K."/>
            <person name="Battaglia E."/>
            <person name="Bayram O."/>
            <person name="Benocci T."/>
            <person name="Braus-Stromeyer S.A."/>
            <person name="Caldana C."/>
            <person name="Canovas D."/>
            <person name="Cerqueira G.C."/>
            <person name="Chen F."/>
            <person name="Chen W."/>
            <person name="Choi C."/>
            <person name="Clum A."/>
            <person name="Dos Santos R.A."/>
            <person name="Damasio A.R."/>
            <person name="Diallinas G."/>
            <person name="Emri T."/>
            <person name="Fekete E."/>
            <person name="Flipphi M."/>
            <person name="Freyberg S."/>
            <person name="Gallo A."/>
            <person name="Gournas C."/>
            <person name="Habgood R."/>
            <person name="Hainaut M."/>
            <person name="Harispe M.L."/>
            <person name="Henrissat B."/>
            <person name="Hilden K.S."/>
            <person name="Hope R."/>
            <person name="Hossain A."/>
            <person name="Karabika E."/>
            <person name="Karaffa L."/>
            <person name="Karanyi Z."/>
            <person name="Krasevec N."/>
            <person name="Kuo A."/>
            <person name="Kusch H."/>
            <person name="LaButti K."/>
            <person name="Lagendijk E.L."/>
            <person name="Lapidus A."/>
            <person name="Levasseur A."/>
            <person name="Lindquist E."/>
            <person name="Lipzen A."/>
            <person name="Logrieco A.F."/>
            <person name="MacCabe A."/>
            <person name="Maekelae M.R."/>
            <person name="Malavazi I."/>
            <person name="Melin P."/>
            <person name="Meyer V."/>
            <person name="Mielnichuk N."/>
            <person name="Miskei M."/>
            <person name="Molnar A.P."/>
            <person name="Mule G."/>
            <person name="Ngan C.Y."/>
            <person name="Orejas M."/>
            <person name="Orosz E."/>
            <person name="Ouedraogo J.P."/>
            <person name="Overkamp K.M."/>
            <person name="Park H.-S."/>
            <person name="Perrone G."/>
            <person name="Piumi F."/>
            <person name="Punt P.J."/>
            <person name="Ram A.F."/>
            <person name="Ramon A."/>
            <person name="Rauscher S."/>
            <person name="Record E."/>
            <person name="Riano-Pachon D.M."/>
            <person name="Robert V."/>
            <person name="Roehrig J."/>
            <person name="Ruller R."/>
            <person name="Salamov A."/>
            <person name="Salih N.S."/>
            <person name="Samson R.A."/>
            <person name="Sandor E."/>
            <person name="Sanguinetti M."/>
            <person name="Schuetze T."/>
            <person name="Sepcic K."/>
            <person name="Shelest E."/>
            <person name="Sherlock G."/>
            <person name="Sophianopoulou V."/>
            <person name="Squina F.M."/>
            <person name="Sun H."/>
            <person name="Susca A."/>
            <person name="Todd R.B."/>
            <person name="Tsang A."/>
            <person name="Unkles S.E."/>
            <person name="van de Wiele N."/>
            <person name="van Rossen-Uffink D."/>
            <person name="Oliveira J.V."/>
            <person name="Vesth T.C."/>
            <person name="Visser J."/>
            <person name="Yu J.-H."/>
            <person name="Zhou M."/>
            <person name="Andersen M.R."/>
            <person name="Archer D.B."/>
            <person name="Baker S.E."/>
            <person name="Benoit I."/>
            <person name="Brakhage A.A."/>
            <person name="Braus G.H."/>
            <person name="Fischer R."/>
            <person name="Frisvad J.C."/>
            <person name="Goldman G.H."/>
            <person name="Houbraken J."/>
            <person name="Oakley B."/>
            <person name="Pocsi I."/>
            <person name="Scazzocchio C."/>
            <person name="Seiboth B."/>
            <person name="vanKuyk P.A."/>
            <person name="Wortman J."/>
            <person name="Dyer P.S."/>
            <person name="Grigoriev I.V."/>
        </authorList>
    </citation>
    <scope>NUCLEOTIDE SEQUENCE [LARGE SCALE GENOMIC DNA]</scope>
    <source>
        <strain evidence="11">CBS 583.65</strain>
    </source>
</reference>
<dbReference type="VEuPathDB" id="FungiDB:ASPVEDRAFT_82550"/>
<dbReference type="PANTHER" id="PTHR10758:SF1">
    <property type="entry name" value="COP9 SIGNALOSOME COMPLEX SUBUNIT 3"/>
    <property type="match status" value="1"/>
</dbReference>
<evidence type="ECO:0000256" key="8">
    <source>
        <dbReference type="ARBA" id="ARBA00023242"/>
    </source>
</evidence>
<dbReference type="PANTHER" id="PTHR10758">
    <property type="entry name" value="26S PROTEASOME NON-ATPASE REGULATORY SUBUNIT 3/COP9 SIGNALOSOME COMPLEX SUBUNIT 3"/>
    <property type="match status" value="1"/>
</dbReference>
<keyword evidence="11" id="KW-1185">Reference proteome</keyword>
<evidence type="ECO:0000256" key="5">
    <source>
        <dbReference type="ARBA" id="ARBA00014878"/>
    </source>
</evidence>
<dbReference type="InterPro" id="IPR055089">
    <property type="entry name" value="COP9_N"/>
</dbReference>